<feature type="transmembrane region" description="Helical" evidence="1">
    <location>
        <begin position="7"/>
        <end position="27"/>
    </location>
</feature>
<feature type="transmembrane region" description="Helical" evidence="1">
    <location>
        <begin position="97"/>
        <end position="116"/>
    </location>
</feature>
<dbReference type="RefSeq" id="WP_215219433.1">
    <property type="nucleotide sequence ID" value="NZ_OU015430.1"/>
</dbReference>
<evidence type="ECO:0008006" key="4">
    <source>
        <dbReference type="Google" id="ProtNLM"/>
    </source>
</evidence>
<gene>
    <name evidence="2" type="ORF">LYB30171_00426</name>
</gene>
<sequence length="118" mass="11442">MSAGRRLALRATVFQAGATALVALTFLPHGLPSALGALVGGGALVAGSAIAALVALGGGVGPAGAAITRLLAGVVLKWVVVLVVFVLGLAGFGLPPLPMLAGLLAATLAFVLAQILKR</sequence>
<keyword evidence="1" id="KW-1133">Transmembrane helix</keyword>
<accession>A0ABM8UCR2</accession>
<evidence type="ECO:0000313" key="3">
    <source>
        <dbReference type="Proteomes" id="UP000680116"/>
    </source>
</evidence>
<reference evidence="2 3" key="1">
    <citation type="submission" date="2021-04" db="EMBL/GenBank/DDBJ databases">
        <authorList>
            <person name="Rodrigo-Torres L."/>
            <person name="Arahal R. D."/>
            <person name="Lucena T."/>
        </authorList>
    </citation>
    <scope>NUCLEOTIDE SEQUENCE [LARGE SCALE GENOMIC DNA]</scope>
    <source>
        <strain evidence="2 3">CECT 30171</strain>
    </source>
</reference>
<name>A0ABM8UCR2_9GAMM</name>
<organism evidence="2 3">
    <name type="scientific">Novilysobacter luteus</name>
    <dbReference type="NCBI Taxonomy" id="2822368"/>
    <lineage>
        <taxon>Bacteria</taxon>
        <taxon>Pseudomonadati</taxon>
        <taxon>Pseudomonadota</taxon>
        <taxon>Gammaproteobacteria</taxon>
        <taxon>Lysobacterales</taxon>
        <taxon>Lysobacteraceae</taxon>
        <taxon>Novilysobacter</taxon>
    </lineage>
</organism>
<evidence type="ECO:0000256" key="1">
    <source>
        <dbReference type="SAM" id="Phobius"/>
    </source>
</evidence>
<protein>
    <recommendedName>
        <fullName evidence="4">ATP synthase protein I</fullName>
    </recommendedName>
</protein>
<keyword evidence="1" id="KW-0812">Transmembrane</keyword>
<proteinExistence type="predicted"/>
<keyword evidence="3" id="KW-1185">Reference proteome</keyword>
<keyword evidence="1" id="KW-0472">Membrane</keyword>
<feature type="transmembrane region" description="Helical" evidence="1">
    <location>
        <begin position="33"/>
        <end position="58"/>
    </location>
</feature>
<evidence type="ECO:0000313" key="2">
    <source>
        <dbReference type="EMBL" id="CAG4969149.1"/>
    </source>
</evidence>
<dbReference type="Proteomes" id="UP000680116">
    <property type="component" value="Chromosome"/>
</dbReference>
<dbReference type="EMBL" id="OU015430">
    <property type="protein sequence ID" value="CAG4969149.1"/>
    <property type="molecule type" value="Genomic_DNA"/>
</dbReference>
<feature type="transmembrane region" description="Helical" evidence="1">
    <location>
        <begin position="70"/>
        <end position="91"/>
    </location>
</feature>